<protein>
    <recommendedName>
        <fullName evidence="4">DNA-3-methyladenine glycosylase II</fullName>
        <ecNumber evidence="4">3.2.2.21</ecNumber>
    </recommendedName>
    <alternativeName>
        <fullName evidence="8">3-methyladenine DNA glycosidase</fullName>
    </alternativeName>
</protein>
<comment type="similarity">
    <text evidence="3">Belongs to the DNA glycosylase MPG family.</text>
</comment>
<dbReference type="PANTHER" id="PTHR10429:SF0">
    <property type="entry name" value="DNA-3-METHYLADENINE GLYCOSYLASE"/>
    <property type="match status" value="1"/>
</dbReference>
<sequence length="544" mass="61515">MNMKTKEQQRRTHQEAASARKEAEDRQREEEVAQNYKTVLKLLEGVSSKSSSVSISYSDILQECSEKYDNISATDNPTVRVPPLPNKLKLTETDLKAFEDHWKTILEEQEQRVINANEMWDCAKFNIHKGLEALIEGKDALTVLNKDDQDEKESRVTNDPSILLTLENDSFSGGESSDNISDRALEVNGSLTYKWHKVKNDAIKEMQHSPNPHSTEISRSNISVNTAPKNKGKKKMLSNSNSPRSSIHSNRQDKEQPRMYMYYDKDMESKEQHMINKQKKDKVHRENKRRASFTGPSGTQAHSGHYDDSSRGHWYYGAQPMNDCHQPRYANNWSWQQHGNANNIQGQQNNYSFQEMNENDPQVGDFGTSRECGNDQPPHQETYGHGNEYTTPGPSAPVSDVQAQGSGQDFTPGPRLSQDFYDQDSITLAKALLGQIVVRVVDGVRITGAVVETESYLGGPDVASHSHNGREARTEPDSSNKVDLAESKFFWLEQGKSIPENQVIVTKRIGIDSCGEEWANKPLRFYVNGNKCVSVRDKKAENIF</sequence>
<dbReference type="InterPro" id="IPR011034">
    <property type="entry name" value="Formyl_transferase-like_C_sf"/>
</dbReference>
<feature type="compositionally biased region" description="Basic residues" evidence="9">
    <location>
        <begin position="276"/>
        <end position="291"/>
    </location>
</feature>
<feature type="compositionally biased region" description="Basic and acidic residues" evidence="9">
    <location>
        <begin position="468"/>
        <end position="479"/>
    </location>
</feature>
<feature type="compositionally biased region" description="Low complexity" evidence="9">
    <location>
        <begin position="238"/>
        <end position="249"/>
    </location>
</feature>
<evidence type="ECO:0000256" key="7">
    <source>
        <dbReference type="ARBA" id="ARBA00023204"/>
    </source>
</evidence>
<organism evidence="10 11">
    <name type="scientific">Homarus americanus</name>
    <name type="common">American lobster</name>
    <dbReference type="NCBI Taxonomy" id="6706"/>
    <lineage>
        <taxon>Eukaryota</taxon>
        <taxon>Metazoa</taxon>
        <taxon>Ecdysozoa</taxon>
        <taxon>Arthropoda</taxon>
        <taxon>Crustacea</taxon>
        <taxon>Multicrustacea</taxon>
        <taxon>Malacostraca</taxon>
        <taxon>Eumalacostraca</taxon>
        <taxon>Eucarida</taxon>
        <taxon>Decapoda</taxon>
        <taxon>Pleocyemata</taxon>
        <taxon>Astacidea</taxon>
        <taxon>Nephropoidea</taxon>
        <taxon>Nephropidae</taxon>
        <taxon>Homarus</taxon>
    </lineage>
</organism>
<comment type="catalytic activity">
    <reaction evidence="1">
        <text>Hydrolysis of alkylated DNA, releasing 3-methyladenine, 3-methylguanine, 7-methylguanine and 7-methyladenine.</text>
        <dbReference type="EC" id="3.2.2.21"/>
    </reaction>
</comment>
<proteinExistence type="inferred from homology"/>
<gene>
    <name evidence="10" type="primary">Mpg-L</name>
    <name evidence="10" type="ORF">Hamer_G012298</name>
</gene>
<dbReference type="InterPro" id="IPR003180">
    <property type="entry name" value="MPG"/>
</dbReference>
<feature type="region of interest" description="Disordered" evidence="9">
    <location>
        <begin position="271"/>
        <end position="307"/>
    </location>
</feature>
<feature type="region of interest" description="Disordered" evidence="9">
    <location>
        <begin position="460"/>
        <end position="479"/>
    </location>
</feature>
<dbReference type="PANTHER" id="PTHR10429">
    <property type="entry name" value="DNA-3-METHYLADENINE GLYCOSYLASE"/>
    <property type="match status" value="1"/>
</dbReference>
<evidence type="ECO:0000256" key="3">
    <source>
        <dbReference type="ARBA" id="ARBA00009232"/>
    </source>
</evidence>
<feature type="region of interest" description="Disordered" evidence="9">
    <location>
        <begin position="1"/>
        <end position="31"/>
    </location>
</feature>
<feature type="region of interest" description="Disordered" evidence="9">
    <location>
        <begin position="206"/>
        <end position="257"/>
    </location>
</feature>
<evidence type="ECO:0000313" key="10">
    <source>
        <dbReference type="EMBL" id="KAG7170074.1"/>
    </source>
</evidence>
<dbReference type="GO" id="GO:0006284">
    <property type="term" value="P:base-excision repair"/>
    <property type="evidence" value="ECO:0007669"/>
    <property type="project" value="InterPro"/>
</dbReference>
<keyword evidence="7" id="KW-0234">DNA repair</keyword>
<evidence type="ECO:0000256" key="4">
    <source>
        <dbReference type="ARBA" id="ARBA00012000"/>
    </source>
</evidence>
<evidence type="ECO:0000313" key="11">
    <source>
        <dbReference type="Proteomes" id="UP000747542"/>
    </source>
</evidence>
<dbReference type="GO" id="GO:0003905">
    <property type="term" value="F:alkylbase DNA N-glycosylase activity"/>
    <property type="evidence" value="ECO:0007669"/>
    <property type="project" value="UniProtKB-EC"/>
</dbReference>
<dbReference type="InterPro" id="IPR036995">
    <property type="entry name" value="MPG_sf"/>
</dbReference>
<dbReference type="Proteomes" id="UP000747542">
    <property type="component" value="Unassembled WGS sequence"/>
</dbReference>
<evidence type="ECO:0000256" key="9">
    <source>
        <dbReference type="SAM" id="MobiDB-lite"/>
    </source>
</evidence>
<name>A0A8J5N043_HOMAM</name>
<evidence type="ECO:0000256" key="8">
    <source>
        <dbReference type="ARBA" id="ARBA00033426"/>
    </source>
</evidence>
<dbReference type="Gene3D" id="3.10.300.10">
    <property type="entry name" value="Methylpurine-DNA glycosylase (MPG)"/>
    <property type="match status" value="2"/>
</dbReference>
<dbReference type="EC" id="3.2.2.21" evidence="4"/>
<keyword evidence="5" id="KW-0227">DNA damage</keyword>
<evidence type="ECO:0000256" key="1">
    <source>
        <dbReference type="ARBA" id="ARBA00000086"/>
    </source>
</evidence>
<comment type="caution">
    <text evidence="10">The sequence shown here is derived from an EMBL/GenBank/DDBJ whole genome shotgun (WGS) entry which is preliminary data.</text>
</comment>
<evidence type="ECO:0000256" key="6">
    <source>
        <dbReference type="ARBA" id="ARBA00022801"/>
    </source>
</evidence>
<accession>A0A8J5N043</accession>
<feature type="compositionally biased region" description="Polar residues" evidence="9">
    <location>
        <begin position="208"/>
        <end position="228"/>
    </location>
</feature>
<dbReference type="SUPFAM" id="SSF50486">
    <property type="entry name" value="FMT C-terminal domain-like"/>
    <property type="match status" value="1"/>
</dbReference>
<feature type="region of interest" description="Disordered" evidence="9">
    <location>
        <begin position="355"/>
        <end position="417"/>
    </location>
</feature>
<dbReference type="GO" id="GO:0003677">
    <property type="term" value="F:DNA binding"/>
    <property type="evidence" value="ECO:0007669"/>
    <property type="project" value="InterPro"/>
</dbReference>
<evidence type="ECO:0000256" key="2">
    <source>
        <dbReference type="ARBA" id="ARBA00002421"/>
    </source>
</evidence>
<evidence type="ECO:0000256" key="5">
    <source>
        <dbReference type="ARBA" id="ARBA00022763"/>
    </source>
</evidence>
<comment type="function">
    <text evidence="2">Hydrolysis of the deoxyribose N-glycosidic bond to excise 3-methyladenine, and 7-methylguanine from the damaged DNA polymer formed by alkylation lesions.</text>
</comment>
<dbReference type="EMBL" id="JAHLQT010014894">
    <property type="protein sequence ID" value="KAG7170074.1"/>
    <property type="molecule type" value="Genomic_DNA"/>
</dbReference>
<dbReference type="Pfam" id="PF02245">
    <property type="entry name" value="Pur_DNA_glyco"/>
    <property type="match status" value="1"/>
</dbReference>
<dbReference type="AlphaFoldDB" id="A0A8J5N043"/>
<keyword evidence="6" id="KW-0378">Hydrolase</keyword>
<keyword evidence="11" id="KW-1185">Reference proteome</keyword>
<reference evidence="10" key="1">
    <citation type="journal article" date="2021" name="Sci. Adv.">
        <title>The American lobster genome reveals insights on longevity, neural, and immune adaptations.</title>
        <authorList>
            <person name="Polinski J.M."/>
            <person name="Zimin A.V."/>
            <person name="Clark K.F."/>
            <person name="Kohn A.B."/>
            <person name="Sadowski N."/>
            <person name="Timp W."/>
            <person name="Ptitsyn A."/>
            <person name="Khanna P."/>
            <person name="Romanova D.Y."/>
            <person name="Williams P."/>
            <person name="Greenwood S.J."/>
            <person name="Moroz L.L."/>
            <person name="Walt D.R."/>
            <person name="Bodnar A.G."/>
        </authorList>
    </citation>
    <scope>NUCLEOTIDE SEQUENCE</scope>
    <source>
        <strain evidence="10">GMGI-L3</strain>
    </source>
</reference>